<organism evidence="8">
    <name type="scientific">freshwater metagenome</name>
    <dbReference type="NCBI Taxonomy" id="449393"/>
    <lineage>
        <taxon>unclassified sequences</taxon>
        <taxon>metagenomes</taxon>
        <taxon>ecological metagenomes</taxon>
    </lineage>
</organism>
<evidence type="ECO:0000259" key="7">
    <source>
        <dbReference type="Pfam" id="PF09335"/>
    </source>
</evidence>
<reference evidence="8" key="1">
    <citation type="submission" date="2020-05" db="EMBL/GenBank/DDBJ databases">
        <authorList>
            <person name="Chiriac C."/>
            <person name="Salcher M."/>
            <person name="Ghai R."/>
            <person name="Kavagutti S V."/>
        </authorList>
    </citation>
    <scope>NUCLEOTIDE SEQUENCE</scope>
</reference>
<gene>
    <name evidence="8" type="ORF">UFOPK3472_00179</name>
</gene>
<sequence>MLVGNLGEAAQAETVMTETVSAILRDRRVLATVAALAILAVAAALVPRPSIIVVREWAESMGPSFVVVFFLTQAVLTIAPVPRTVFTLSAGLLFGPATGVAVTIAATTVSAVLALLLVRALGRTAVQERLTNPAVKSIDARLARRGWLAVGSLRLIAPAPFALVNYCSGLSAVRLLPYTTATVVGILPGTIAAVLFGDALTGRTNPALIVVTSACVAAGVAGLLADARLPVSQAQPNTADGASRSGRLRRLLLPDRG</sequence>
<evidence type="ECO:0000256" key="3">
    <source>
        <dbReference type="ARBA" id="ARBA00022692"/>
    </source>
</evidence>
<evidence type="ECO:0000256" key="5">
    <source>
        <dbReference type="ARBA" id="ARBA00023136"/>
    </source>
</evidence>
<feature type="transmembrane region" description="Helical" evidence="6">
    <location>
        <begin position="99"/>
        <end position="121"/>
    </location>
</feature>
<feature type="transmembrane region" description="Helical" evidence="6">
    <location>
        <begin position="175"/>
        <end position="195"/>
    </location>
</feature>
<name>A0A6J7DWI2_9ZZZZ</name>
<keyword evidence="5 6" id="KW-0472">Membrane</keyword>
<protein>
    <submittedName>
        <fullName evidence="8">Unannotated protein</fullName>
    </submittedName>
</protein>
<evidence type="ECO:0000256" key="1">
    <source>
        <dbReference type="ARBA" id="ARBA00004651"/>
    </source>
</evidence>
<dbReference type="InterPro" id="IPR015414">
    <property type="entry name" value="TMEM64"/>
</dbReference>
<evidence type="ECO:0000256" key="2">
    <source>
        <dbReference type="ARBA" id="ARBA00022475"/>
    </source>
</evidence>
<evidence type="ECO:0000256" key="4">
    <source>
        <dbReference type="ARBA" id="ARBA00022989"/>
    </source>
</evidence>
<dbReference type="AlphaFoldDB" id="A0A6J7DWI2"/>
<dbReference type="InterPro" id="IPR032816">
    <property type="entry name" value="VTT_dom"/>
</dbReference>
<proteinExistence type="predicted"/>
<feature type="transmembrane region" description="Helical" evidence="6">
    <location>
        <begin position="207"/>
        <end position="225"/>
    </location>
</feature>
<dbReference type="EMBL" id="CAFBLX010000006">
    <property type="protein sequence ID" value="CAB4874921.1"/>
    <property type="molecule type" value="Genomic_DNA"/>
</dbReference>
<keyword evidence="2" id="KW-1003">Cell membrane</keyword>
<evidence type="ECO:0000313" key="8">
    <source>
        <dbReference type="EMBL" id="CAB4874921.1"/>
    </source>
</evidence>
<feature type="transmembrane region" description="Helical" evidence="6">
    <location>
        <begin position="58"/>
        <end position="79"/>
    </location>
</feature>
<keyword evidence="4 6" id="KW-1133">Transmembrane helix</keyword>
<accession>A0A6J7DWI2</accession>
<keyword evidence="3 6" id="KW-0812">Transmembrane</keyword>
<dbReference type="PANTHER" id="PTHR12677">
    <property type="entry name" value="GOLGI APPARATUS MEMBRANE PROTEIN TVP38-RELATED"/>
    <property type="match status" value="1"/>
</dbReference>
<dbReference type="Pfam" id="PF09335">
    <property type="entry name" value="VTT_dom"/>
    <property type="match status" value="1"/>
</dbReference>
<feature type="domain" description="VTT" evidence="7">
    <location>
        <begin position="81"/>
        <end position="198"/>
    </location>
</feature>
<comment type="subcellular location">
    <subcellularLocation>
        <location evidence="1">Cell membrane</location>
        <topology evidence="1">Multi-pass membrane protein</topology>
    </subcellularLocation>
</comment>
<dbReference type="GO" id="GO:0005886">
    <property type="term" value="C:plasma membrane"/>
    <property type="evidence" value="ECO:0007669"/>
    <property type="project" value="UniProtKB-SubCell"/>
</dbReference>
<feature type="transmembrane region" description="Helical" evidence="6">
    <location>
        <begin position="29"/>
        <end position="46"/>
    </location>
</feature>
<evidence type="ECO:0000256" key="6">
    <source>
        <dbReference type="SAM" id="Phobius"/>
    </source>
</evidence>
<dbReference type="PANTHER" id="PTHR12677:SF59">
    <property type="entry name" value="GOLGI APPARATUS MEMBRANE PROTEIN TVP38-RELATED"/>
    <property type="match status" value="1"/>
</dbReference>